<keyword evidence="2" id="KW-0238">DNA-binding</keyword>
<dbReference type="AlphaFoldDB" id="A0A1M4XC07"/>
<evidence type="ECO:0000256" key="2">
    <source>
        <dbReference type="ARBA" id="ARBA00023125"/>
    </source>
</evidence>
<accession>A0A1M4XC07</accession>
<dbReference type="PROSITE" id="PS00041">
    <property type="entry name" value="HTH_ARAC_FAMILY_1"/>
    <property type="match status" value="1"/>
</dbReference>
<gene>
    <name evidence="5" type="ORF">SAMN05444273_103123</name>
</gene>
<dbReference type="SUPFAM" id="SSF46689">
    <property type="entry name" value="Homeodomain-like"/>
    <property type="match status" value="2"/>
</dbReference>
<dbReference type="RefSeq" id="WP_073142032.1">
    <property type="nucleotide sequence ID" value="NZ_FQUV01000003.1"/>
</dbReference>
<dbReference type="InterPro" id="IPR020449">
    <property type="entry name" value="Tscrpt_reg_AraC-type_HTH"/>
</dbReference>
<dbReference type="GO" id="GO:0003700">
    <property type="term" value="F:DNA-binding transcription factor activity"/>
    <property type="evidence" value="ECO:0007669"/>
    <property type="project" value="InterPro"/>
</dbReference>
<dbReference type="STRING" id="1486859.SAMN05444273_103123"/>
<dbReference type="InterPro" id="IPR018060">
    <property type="entry name" value="HTH_AraC"/>
</dbReference>
<dbReference type="PANTHER" id="PTHR40055">
    <property type="entry name" value="TRANSCRIPTIONAL REGULATOR YGIV-RELATED"/>
    <property type="match status" value="1"/>
</dbReference>
<dbReference type="SUPFAM" id="SSF55136">
    <property type="entry name" value="Probable bacterial effector-binding domain"/>
    <property type="match status" value="1"/>
</dbReference>
<dbReference type="InterPro" id="IPR029442">
    <property type="entry name" value="GyrI-like"/>
</dbReference>
<dbReference type="EMBL" id="FQUV01000003">
    <property type="protein sequence ID" value="SHE91064.1"/>
    <property type="molecule type" value="Genomic_DNA"/>
</dbReference>
<dbReference type="PRINTS" id="PR00032">
    <property type="entry name" value="HTHARAC"/>
</dbReference>
<proteinExistence type="predicted"/>
<dbReference type="SMART" id="SM00342">
    <property type="entry name" value="HTH_ARAC"/>
    <property type="match status" value="1"/>
</dbReference>
<dbReference type="InterPro" id="IPR009057">
    <property type="entry name" value="Homeodomain-like_sf"/>
</dbReference>
<dbReference type="SMART" id="SM00871">
    <property type="entry name" value="AraC_E_bind"/>
    <property type="match status" value="1"/>
</dbReference>
<dbReference type="Proteomes" id="UP000184144">
    <property type="component" value="Unassembled WGS sequence"/>
</dbReference>
<sequence length="278" mass="30969">MTNPYEARLLRVKDYIHDNPAADLSLDALADVAAMSRFHWHRVFHGMTGETCAAAVRRIRMHRAACWLVQKDWSIGEVAARCGYDNVASFTRIFREAFGLTPAAFRKRGALMSPSPETHRGEFSMYPVEMKERPKGRMAALAHKGPYLEIGKKFEAIASMFSSRGLWPSARGMAGVYYDDPNAVPEAELRSYAGILVGEEFEMPDDMEDLKIPAGKVGVLTYTGPYSGLKAAYDYLYGVWLPESGEEPGDAPAMEVYLNDPTDTAPEELVTEIYLPLK</sequence>
<dbReference type="GO" id="GO:0043565">
    <property type="term" value="F:sequence-specific DNA binding"/>
    <property type="evidence" value="ECO:0007669"/>
    <property type="project" value="InterPro"/>
</dbReference>
<dbReference type="Pfam" id="PF06445">
    <property type="entry name" value="GyrI-like"/>
    <property type="match status" value="1"/>
</dbReference>
<dbReference type="PROSITE" id="PS01124">
    <property type="entry name" value="HTH_ARAC_FAMILY_2"/>
    <property type="match status" value="1"/>
</dbReference>
<dbReference type="Pfam" id="PF12833">
    <property type="entry name" value="HTH_18"/>
    <property type="match status" value="1"/>
</dbReference>
<dbReference type="InterPro" id="IPR010499">
    <property type="entry name" value="AraC_E-bd"/>
</dbReference>
<dbReference type="Gene3D" id="1.10.10.60">
    <property type="entry name" value="Homeodomain-like"/>
    <property type="match status" value="2"/>
</dbReference>
<evidence type="ECO:0000259" key="4">
    <source>
        <dbReference type="PROSITE" id="PS01124"/>
    </source>
</evidence>
<name>A0A1M4XC07_9RHOB</name>
<protein>
    <submittedName>
        <fullName evidence="5">Transcriptional regulator, AraC family</fullName>
    </submittedName>
</protein>
<evidence type="ECO:0000313" key="6">
    <source>
        <dbReference type="Proteomes" id="UP000184144"/>
    </source>
</evidence>
<dbReference type="InterPro" id="IPR050908">
    <property type="entry name" value="SmbC-like"/>
</dbReference>
<keyword evidence="1" id="KW-0805">Transcription regulation</keyword>
<keyword evidence="6" id="KW-1185">Reference proteome</keyword>
<dbReference type="Gene3D" id="3.20.80.10">
    <property type="entry name" value="Regulatory factor, effector binding domain"/>
    <property type="match status" value="1"/>
</dbReference>
<dbReference type="PANTHER" id="PTHR40055:SF1">
    <property type="entry name" value="TRANSCRIPTIONAL REGULATOR YGIV-RELATED"/>
    <property type="match status" value="1"/>
</dbReference>
<evidence type="ECO:0000256" key="1">
    <source>
        <dbReference type="ARBA" id="ARBA00023015"/>
    </source>
</evidence>
<dbReference type="InterPro" id="IPR018062">
    <property type="entry name" value="HTH_AraC-typ_CS"/>
</dbReference>
<keyword evidence="3" id="KW-0804">Transcription</keyword>
<reference evidence="6" key="1">
    <citation type="submission" date="2016-11" db="EMBL/GenBank/DDBJ databases">
        <authorList>
            <person name="Varghese N."/>
            <person name="Submissions S."/>
        </authorList>
    </citation>
    <scope>NUCLEOTIDE SEQUENCE [LARGE SCALE GENOMIC DNA]</scope>
    <source>
        <strain evidence="6">DSM 100566</strain>
    </source>
</reference>
<organism evidence="5 6">
    <name type="scientific">Litoreibacter ascidiaceicola</name>
    <dbReference type="NCBI Taxonomy" id="1486859"/>
    <lineage>
        <taxon>Bacteria</taxon>
        <taxon>Pseudomonadati</taxon>
        <taxon>Pseudomonadota</taxon>
        <taxon>Alphaproteobacteria</taxon>
        <taxon>Rhodobacterales</taxon>
        <taxon>Roseobacteraceae</taxon>
        <taxon>Litoreibacter</taxon>
    </lineage>
</organism>
<dbReference type="OrthoDB" id="9816011at2"/>
<dbReference type="InterPro" id="IPR011256">
    <property type="entry name" value="Reg_factor_effector_dom_sf"/>
</dbReference>
<feature type="domain" description="HTH araC/xylS-type" evidence="4">
    <location>
        <begin position="10"/>
        <end position="108"/>
    </location>
</feature>
<evidence type="ECO:0000256" key="3">
    <source>
        <dbReference type="ARBA" id="ARBA00023163"/>
    </source>
</evidence>
<evidence type="ECO:0000313" key="5">
    <source>
        <dbReference type="EMBL" id="SHE91064.1"/>
    </source>
</evidence>